<evidence type="ECO:0000313" key="12">
    <source>
        <dbReference type="EMBL" id="GEP53560.1"/>
    </source>
</evidence>
<dbReference type="FunFam" id="3.40.50.300:FF:000006">
    <property type="entry name" value="DNA-binding transcriptional regulator NtrC"/>
    <property type="match status" value="1"/>
</dbReference>
<dbReference type="PROSITE" id="PS50045">
    <property type="entry name" value="SIGMA54_INTERACT_4"/>
    <property type="match status" value="1"/>
</dbReference>
<feature type="domain" description="Response regulatory" evidence="11">
    <location>
        <begin position="4"/>
        <end position="120"/>
    </location>
</feature>
<evidence type="ECO:0000256" key="6">
    <source>
        <dbReference type="ARBA" id="ARBA00023159"/>
    </source>
</evidence>
<dbReference type="PROSITE" id="PS00688">
    <property type="entry name" value="SIGMA54_INTERACT_3"/>
    <property type="match status" value="1"/>
</dbReference>
<dbReference type="Proteomes" id="UP000321058">
    <property type="component" value="Unassembled WGS sequence"/>
</dbReference>
<evidence type="ECO:0000256" key="5">
    <source>
        <dbReference type="ARBA" id="ARBA00023015"/>
    </source>
</evidence>
<dbReference type="InterPro" id="IPR009057">
    <property type="entry name" value="Homeodomain-like_sf"/>
</dbReference>
<dbReference type="Pfam" id="PF00158">
    <property type="entry name" value="Sigma54_activat"/>
    <property type="match status" value="1"/>
</dbReference>
<keyword evidence="5" id="KW-0805">Transcription regulation</keyword>
<keyword evidence="7" id="KW-0804">Transcription</keyword>
<dbReference type="SMART" id="SM00382">
    <property type="entry name" value="AAA"/>
    <property type="match status" value="1"/>
</dbReference>
<dbReference type="Pfam" id="PF02954">
    <property type="entry name" value="HTH_8"/>
    <property type="match status" value="1"/>
</dbReference>
<dbReference type="PANTHER" id="PTHR32071">
    <property type="entry name" value="TRANSCRIPTIONAL REGULATORY PROTEIN"/>
    <property type="match status" value="1"/>
</dbReference>
<feature type="region of interest" description="Disordered" evidence="9">
    <location>
        <begin position="453"/>
        <end position="473"/>
    </location>
</feature>
<keyword evidence="3" id="KW-0067">ATP-binding</keyword>
<keyword evidence="2" id="KW-0547">Nucleotide-binding</keyword>
<evidence type="ECO:0000313" key="13">
    <source>
        <dbReference type="Proteomes" id="UP000321058"/>
    </source>
</evidence>
<dbReference type="FunFam" id="3.40.50.2300:FF:000018">
    <property type="entry name" value="DNA-binding transcriptional regulator NtrC"/>
    <property type="match status" value="1"/>
</dbReference>
<evidence type="ECO:0000256" key="3">
    <source>
        <dbReference type="ARBA" id="ARBA00022840"/>
    </source>
</evidence>
<dbReference type="InterPro" id="IPR011006">
    <property type="entry name" value="CheY-like_superfamily"/>
</dbReference>
<dbReference type="Gene3D" id="1.10.10.60">
    <property type="entry name" value="Homeodomain-like"/>
    <property type="match status" value="1"/>
</dbReference>
<dbReference type="SUPFAM" id="SSF52172">
    <property type="entry name" value="CheY-like"/>
    <property type="match status" value="1"/>
</dbReference>
<feature type="modified residue" description="4-aspartylphosphate" evidence="8">
    <location>
        <position position="53"/>
    </location>
</feature>
<sequence length="473" mass="51223">MGHDILIVDDERDICTLIAGILEDEGHTARRAHNSTEAIDAVRQRRPALVILDVWLQGSELDGLQILEVIRREEPPVPVVMISGHGTIDTAVSAIKTGAYDFIEKPFKADRLLLVVDRAIEADRLRRENVALRRRAGGEVTFVGSSGTAANVRSQIERVAPTGSRVLITGPSGAGKETVARLIHQGSKRADGPFVIVNCSALPAERLEIELFGTDGESGAEVLRVSGAFEMAHGGTLLLKEVADLPVPLQSRLARVLQEQSFTRDGGTTKVEVDVRVLASTARTLQDEIASGSFREELFHRLNVVALRVPPLSERREDIPEVANDLLQRVADATGLPARPIGEDTLAALQGHDWPGNIRQLRNVIERLLILAPAGGGPIRADALPNDVSEDAPSVLRWEKGGEIMQLPLRDAREVFEREYLLAQVTRFGGNISRTATFVGMERSALHRKLKSLGLHGGAPDNGGEAATETRGA</sequence>
<reference evidence="12 13" key="1">
    <citation type="submission" date="2019-07" db="EMBL/GenBank/DDBJ databases">
        <title>Whole genome shotgun sequence of Reyranella soli NBRC 108950.</title>
        <authorList>
            <person name="Hosoyama A."/>
            <person name="Uohara A."/>
            <person name="Ohji S."/>
            <person name="Ichikawa N."/>
        </authorList>
    </citation>
    <scope>NUCLEOTIDE SEQUENCE [LARGE SCALE GENOMIC DNA]</scope>
    <source>
        <strain evidence="12 13">NBRC 108950</strain>
    </source>
</reference>
<dbReference type="Pfam" id="PF25601">
    <property type="entry name" value="AAA_lid_14"/>
    <property type="match status" value="1"/>
</dbReference>
<keyword evidence="4" id="KW-0902">Two-component regulatory system</keyword>
<evidence type="ECO:0000256" key="7">
    <source>
        <dbReference type="ARBA" id="ARBA00023163"/>
    </source>
</evidence>
<dbReference type="CDD" id="cd00009">
    <property type="entry name" value="AAA"/>
    <property type="match status" value="1"/>
</dbReference>
<gene>
    <name evidence="12" type="ORF">RSO01_07260</name>
</gene>
<dbReference type="PANTHER" id="PTHR32071:SF17">
    <property type="entry name" value="TRANSCRIPTIONAL REGULATOR (NTRC FAMILY)"/>
    <property type="match status" value="1"/>
</dbReference>
<name>A0A512N3I0_9HYPH</name>
<dbReference type="InterPro" id="IPR058031">
    <property type="entry name" value="AAA_lid_NorR"/>
</dbReference>
<evidence type="ECO:0000256" key="8">
    <source>
        <dbReference type="PROSITE-ProRule" id="PRU00169"/>
    </source>
</evidence>
<evidence type="ECO:0000256" key="1">
    <source>
        <dbReference type="ARBA" id="ARBA00022553"/>
    </source>
</evidence>
<evidence type="ECO:0000256" key="9">
    <source>
        <dbReference type="SAM" id="MobiDB-lite"/>
    </source>
</evidence>
<keyword evidence="13" id="KW-1185">Reference proteome</keyword>
<dbReference type="InterPro" id="IPR001789">
    <property type="entry name" value="Sig_transdc_resp-reg_receiver"/>
</dbReference>
<evidence type="ECO:0000259" key="10">
    <source>
        <dbReference type="PROSITE" id="PS50045"/>
    </source>
</evidence>
<dbReference type="InterPro" id="IPR003593">
    <property type="entry name" value="AAA+_ATPase"/>
</dbReference>
<dbReference type="RefSeq" id="WP_147146312.1">
    <property type="nucleotide sequence ID" value="NZ_BKAJ01000012.1"/>
</dbReference>
<dbReference type="AlphaFoldDB" id="A0A512N3I0"/>
<dbReference type="Gene3D" id="3.40.50.2300">
    <property type="match status" value="1"/>
</dbReference>
<dbReference type="Gene3D" id="1.10.8.60">
    <property type="match status" value="1"/>
</dbReference>
<dbReference type="OrthoDB" id="9770562at2"/>
<dbReference type="SUPFAM" id="SSF46689">
    <property type="entry name" value="Homeodomain-like"/>
    <property type="match status" value="1"/>
</dbReference>
<dbReference type="Gene3D" id="3.40.50.300">
    <property type="entry name" value="P-loop containing nucleotide triphosphate hydrolases"/>
    <property type="match status" value="1"/>
</dbReference>
<dbReference type="SUPFAM" id="SSF52540">
    <property type="entry name" value="P-loop containing nucleoside triphosphate hydrolases"/>
    <property type="match status" value="1"/>
</dbReference>
<dbReference type="SMART" id="SM00448">
    <property type="entry name" value="REC"/>
    <property type="match status" value="1"/>
</dbReference>
<dbReference type="Pfam" id="PF00072">
    <property type="entry name" value="Response_reg"/>
    <property type="match status" value="1"/>
</dbReference>
<evidence type="ECO:0000259" key="11">
    <source>
        <dbReference type="PROSITE" id="PS50110"/>
    </source>
</evidence>
<dbReference type="EMBL" id="BKAJ01000012">
    <property type="protein sequence ID" value="GEP53560.1"/>
    <property type="molecule type" value="Genomic_DNA"/>
</dbReference>
<dbReference type="GO" id="GO:0043565">
    <property type="term" value="F:sequence-specific DNA binding"/>
    <property type="evidence" value="ECO:0007669"/>
    <property type="project" value="InterPro"/>
</dbReference>
<dbReference type="PROSITE" id="PS50110">
    <property type="entry name" value="RESPONSE_REGULATORY"/>
    <property type="match status" value="1"/>
</dbReference>
<accession>A0A512N3I0</accession>
<protein>
    <submittedName>
        <fullName evidence="12">Sigma-54-dependent Fis family transcriptional regulator</fullName>
    </submittedName>
</protein>
<dbReference type="InterPro" id="IPR002197">
    <property type="entry name" value="HTH_Fis"/>
</dbReference>
<dbReference type="GO" id="GO:0005524">
    <property type="term" value="F:ATP binding"/>
    <property type="evidence" value="ECO:0007669"/>
    <property type="project" value="UniProtKB-KW"/>
</dbReference>
<dbReference type="InterPro" id="IPR027417">
    <property type="entry name" value="P-loop_NTPase"/>
</dbReference>
<dbReference type="InterPro" id="IPR025944">
    <property type="entry name" value="Sigma_54_int_dom_CS"/>
</dbReference>
<dbReference type="GO" id="GO:0000160">
    <property type="term" value="P:phosphorelay signal transduction system"/>
    <property type="evidence" value="ECO:0007669"/>
    <property type="project" value="UniProtKB-KW"/>
</dbReference>
<dbReference type="FunFam" id="1.10.10.60:FF:000165">
    <property type="entry name" value="Two-component system nitrogen regulation response regulator NtrX"/>
    <property type="match status" value="1"/>
</dbReference>
<feature type="domain" description="Sigma-54 factor interaction" evidence="10">
    <location>
        <begin position="142"/>
        <end position="370"/>
    </location>
</feature>
<evidence type="ECO:0000256" key="4">
    <source>
        <dbReference type="ARBA" id="ARBA00023012"/>
    </source>
</evidence>
<comment type="caution">
    <text evidence="12">The sequence shown here is derived from an EMBL/GenBank/DDBJ whole genome shotgun (WGS) entry which is preliminary data.</text>
</comment>
<proteinExistence type="predicted"/>
<keyword evidence="6" id="KW-0010">Activator</keyword>
<evidence type="ECO:0000256" key="2">
    <source>
        <dbReference type="ARBA" id="ARBA00022741"/>
    </source>
</evidence>
<dbReference type="GO" id="GO:0006355">
    <property type="term" value="P:regulation of DNA-templated transcription"/>
    <property type="evidence" value="ECO:0007669"/>
    <property type="project" value="InterPro"/>
</dbReference>
<dbReference type="InterPro" id="IPR002078">
    <property type="entry name" value="Sigma_54_int"/>
</dbReference>
<keyword evidence="1 8" id="KW-0597">Phosphoprotein</keyword>
<dbReference type="CDD" id="cd17550">
    <property type="entry name" value="REC_NtrX-like"/>
    <property type="match status" value="1"/>
</dbReference>
<organism evidence="12 13">
    <name type="scientific">Reyranella soli</name>
    <dbReference type="NCBI Taxonomy" id="1230389"/>
    <lineage>
        <taxon>Bacteria</taxon>
        <taxon>Pseudomonadati</taxon>
        <taxon>Pseudomonadota</taxon>
        <taxon>Alphaproteobacteria</taxon>
        <taxon>Hyphomicrobiales</taxon>
        <taxon>Reyranellaceae</taxon>
        <taxon>Reyranella</taxon>
    </lineage>
</organism>